<dbReference type="Gene3D" id="2.170.300.10">
    <property type="entry name" value="Tie2 ligand-binding domain superfamily"/>
    <property type="match status" value="1"/>
</dbReference>
<dbReference type="EMBL" id="NBAG03000220">
    <property type="protein sequence ID" value="PNI77931.1"/>
    <property type="molecule type" value="Genomic_DNA"/>
</dbReference>
<organism evidence="2 3">
    <name type="scientific">Pan troglodytes</name>
    <name type="common">Chimpanzee</name>
    <dbReference type="NCBI Taxonomy" id="9598"/>
    <lineage>
        <taxon>Eukaryota</taxon>
        <taxon>Metazoa</taxon>
        <taxon>Chordata</taxon>
        <taxon>Craniata</taxon>
        <taxon>Vertebrata</taxon>
        <taxon>Euteleostomi</taxon>
        <taxon>Mammalia</taxon>
        <taxon>Eutheria</taxon>
        <taxon>Euarchontoglires</taxon>
        <taxon>Primates</taxon>
        <taxon>Haplorrhini</taxon>
        <taxon>Catarrhini</taxon>
        <taxon>Hominidae</taxon>
        <taxon>Pan</taxon>
    </lineage>
</organism>
<evidence type="ECO:0000313" key="3">
    <source>
        <dbReference type="Proteomes" id="UP000236370"/>
    </source>
</evidence>
<feature type="domain" description="EGF-like" evidence="1">
    <location>
        <begin position="140"/>
        <end position="151"/>
    </location>
</feature>
<proteinExistence type="predicted"/>
<protein>
    <recommendedName>
        <fullName evidence="1">EGF-like domain-containing protein</fullName>
    </recommendedName>
</protein>
<comment type="caution">
    <text evidence="2">The sequence shown here is derived from an EMBL/GenBank/DDBJ whole genome shotgun (WGS) entry which is preliminary data.</text>
</comment>
<dbReference type="CDD" id="cd00055">
    <property type="entry name" value="EGF_Lam"/>
    <property type="match status" value="1"/>
</dbReference>
<reference evidence="2 3" key="1">
    <citation type="submission" date="2017-12" db="EMBL/GenBank/DDBJ databases">
        <title>High-resolution comparative analysis of great ape genomes.</title>
        <authorList>
            <person name="Pollen A."/>
            <person name="Hastie A."/>
            <person name="Hormozdiari F."/>
            <person name="Dougherty M."/>
            <person name="Liu R."/>
            <person name="Chaisson M."/>
            <person name="Hoppe E."/>
            <person name="Hill C."/>
            <person name="Pang A."/>
            <person name="Hillier L."/>
            <person name="Baker C."/>
            <person name="Armstrong J."/>
            <person name="Shendure J."/>
            <person name="Paten B."/>
            <person name="Wilson R."/>
            <person name="Chao H."/>
            <person name="Schneider V."/>
            <person name="Ventura M."/>
            <person name="Kronenberg Z."/>
            <person name="Murali S."/>
            <person name="Gordon D."/>
            <person name="Cantsilieris S."/>
            <person name="Munson K."/>
            <person name="Nelson B."/>
            <person name="Raja A."/>
            <person name="Underwood J."/>
            <person name="Diekhans M."/>
            <person name="Fiddes I."/>
            <person name="Haussler D."/>
            <person name="Eichler E."/>
        </authorList>
    </citation>
    <scope>NUCLEOTIDE SEQUENCE [LARGE SCALE GENOMIC DNA]</scope>
    <source>
        <strain evidence="2">Yerkes chimp pedigree #C0471</strain>
    </source>
</reference>
<name>A0A2J8P1N4_PANTR</name>
<dbReference type="PROSITE" id="PS00022">
    <property type="entry name" value="EGF_1"/>
    <property type="match status" value="1"/>
</dbReference>
<dbReference type="InterPro" id="IPR000742">
    <property type="entry name" value="EGF"/>
</dbReference>
<sequence length="154" mass="16785">MEESARKERVNAPAQQVAVSFFVMKTVSRVPTELAAPQNVSVWRRIPWNAVPKMVVAPANLVTKATDARKMASGDQRAGSPLHPVKMEVSATKKLEIVTSLLITQENPVPYYSPGMFGDDCHQLCDCEGETFCHPKTEKCLCPPGRTGAKCDAG</sequence>
<evidence type="ECO:0000313" key="2">
    <source>
        <dbReference type="EMBL" id="PNI77931.1"/>
    </source>
</evidence>
<gene>
    <name evidence="2" type="ORF">CK820_G0006123</name>
</gene>
<dbReference type="AlphaFoldDB" id="A0A2J8P1N4"/>
<accession>A0A2J8P1N4</accession>
<dbReference type="Proteomes" id="UP000236370">
    <property type="component" value="Unassembled WGS sequence"/>
</dbReference>
<dbReference type="InterPro" id="IPR002049">
    <property type="entry name" value="LE_dom"/>
</dbReference>
<evidence type="ECO:0000259" key="1">
    <source>
        <dbReference type="PROSITE" id="PS00022"/>
    </source>
</evidence>